<gene>
    <name evidence="9" type="ORF">J4573_36580</name>
</gene>
<keyword evidence="10" id="KW-1185">Reference proteome</keyword>
<dbReference type="EMBL" id="JAGEOJ010000017">
    <property type="protein sequence ID" value="MBO2452657.1"/>
    <property type="molecule type" value="Genomic_DNA"/>
</dbReference>
<dbReference type="Pfam" id="PF12740">
    <property type="entry name" value="PETase"/>
    <property type="match status" value="1"/>
</dbReference>
<dbReference type="PANTHER" id="PTHR33428">
    <property type="entry name" value="CHLOROPHYLLASE-2, CHLOROPLASTIC"/>
    <property type="match status" value="1"/>
</dbReference>
<feature type="signal peptide" evidence="7">
    <location>
        <begin position="1"/>
        <end position="29"/>
    </location>
</feature>
<feature type="chain" id="PRO_5038059201" description="poly(ethylene terephthalate) hydrolase" evidence="7">
    <location>
        <begin position="30"/>
        <end position="278"/>
    </location>
</feature>
<name>A0A939PI20_9ACTN</name>
<evidence type="ECO:0000256" key="7">
    <source>
        <dbReference type="SAM" id="SignalP"/>
    </source>
</evidence>
<feature type="domain" description="PET hydrolase/cutinase-like" evidence="8">
    <location>
        <begin position="55"/>
        <end position="250"/>
    </location>
</feature>
<comment type="catalytic activity">
    <reaction evidence="4">
        <text>(ethylene terephthalate)(n) + H2O = (ethylene terephthalate)(n-1) + 4-[(2-hydroxyethoxy)carbonyl]benzoate + H(+)</text>
        <dbReference type="Rhea" id="RHEA:49528"/>
        <dbReference type="Rhea" id="RHEA-COMP:12420"/>
        <dbReference type="Rhea" id="RHEA-COMP:12421"/>
        <dbReference type="ChEBI" id="CHEBI:15377"/>
        <dbReference type="ChEBI" id="CHEBI:15378"/>
        <dbReference type="ChEBI" id="CHEBI:131701"/>
        <dbReference type="ChEBI" id="CHEBI:131704"/>
        <dbReference type="EC" id="3.1.1.101"/>
    </reaction>
    <physiologicalReaction direction="left-to-right" evidence="4">
        <dbReference type="Rhea" id="RHEA:49529"/>
    </physiologicalReaction>
</comment>
<evidence type="ECO:0000313" key="10">
    <source>
        <dbReference type="Proteomes" id="UP000669179"/>
    </source>
</evidence>
<proteinExistence type="predicted"/>
<evidence type="ECO:0000259" key="8">
    <source>
        <dbReference type="Pfam" id="PF12740"/>
    </source>
</evidence>
<evidence type="ECO:0000256" key="1">
    <source>
        <dbReference type="ARBA" id="ARBA00004418"/>
    </source>
</evidence>
<dbReference type="Gene3D" id="3.40.50.1820">
    <property type="entry name" value="alpha/beta hydrolase"/>
    <property type="match status" value="1"/>
</dbReference>
<keyword evidence="2" id="KW-0574">Periplasm</keyword>
<dbReference type="Proteomes" id="UP000669179">
    <property type="component" value="Unassembled WGS sequence"/>
</dbReference>
<protein>
    <recommendedName>
        <fullName evidence="5">poly(ethylene terephthalate) hydrolase</fullName>
        <ecNumber evidence="5">3.1.1.101</ecNumber>
    </recommendedName>
    <alternativeName>
        <fullName evidence="6">Poly(ethylene terephthalate) hydrolase</fullName>
    </alternativeName>
</protein>
<dbReference type="SUPFAM" id="SSF53474">
    <property type="entry name" value="alpha/beta-Hydrolases"/>
    <property type="match status" value="1"/>
</dbReference>
<evidence type="ECO:0000256" key="3">
    <source>
        <dbReference type="ARBA" id="ARBA00033629"/>
    </source>
</evidence>
<dbReference type="PANTHER" id="PTHR33428:SF14">
    <property type="entry name" value="CARBOXYLESTERASE TYPE B DOMAIN-CONTAINING PROTEIN"/>
    <property type="match status" value="1"/>
</dbReference>
<reference evidence="9" key="1">
    <citation type="submission" date="2021-03" db="EMBL/GenBank/DDBJ databases">
        <authorList>
            <person name="Kanchanasin P."/>
            <person name="Saeng-In P."/>
            <person name="Phongsopitanun W."/>
            <person name="Yuki M."/>
            <person name="Kudo T."/>
            <person name="Ohkuma M."/>
            <person name="Tanasupawat S."/>
        </authorList>
    </citation>
    <scope>NUCLEOTIDE SEQUENCE</scope>
    <source>
        <strain evidence="9">GKU 128</strain>
    </source>
</reference>
<keyword evidence="7" id="KW-0732">Signal</keyword>
<dbReference type="GO" id="GO:0042597">
    <property type="term" value="C:periplasmic space"/>
    <property type="evidence" value="ECO:0007669"/>
    <property type="project" value="UniProtKB-SubCell"/>
</dbReference>
<dbReference type="EC" id="3.1.1.101" evidence="5"/>
<dbReference type="AlphaFoldDB" id="A0A939PI20"/>
<dbReference type="InterPro" id="IPR029058">
    <property type="entry name" value="AB_hydrolase_fold"/>
</dbReference>
<evidence type="ECO:0000256" key="4">
    <source>
        <dbReference type="ARBA" id="ARBA00033707"/>
    </source>
</evidence>
<evidence type="ECO:0000256" key="6">
    <source>
        <dbReference type="ARBA" id="ARBA00033780"/>
    </source>
</evidence>
<evidence type="ECO:0000256" key="5">
    <source>
        <dbReference type="ARBA" id="ARBA00033764"/>
    </source>
</evidence>
<evidence type="ECO:0000313" key="9">
    <source>
        <dbReference type="EMBL" id="MBO2452657.1"/>
    </source>
</evidence>
<organism evidence="9 10">
    <name type="scientific">Actinomadura barringtoniae</name>
    <dbReference type="NCBI Taxonomy" id="1427535"/>
    <lineage>
        <taxon>Bacteria</taxon>
        <taxon>Bacillati</taxon>
        <taxon>Actinomycetota</taxon>
        <taxon>Actinomycetes</taxon>
        <taxon>Streptosporangiales</taxon>
        <taxon>Thermomonosporaceae</taxon>
        <taxon>Actinomadura</taxon>
    </lineage>
</organism>
<comment type="subcellular location">
    <subcellularLocation>
        <location evidence="1">Periplasm</location>
    </subcellularLocation>
</comment>
<accession>A0A939PI20</accession>
<comment type="caution">
    <text evidence="9">The sequence shown here is derived from an EMBL/GenBank/DDBJ whole genome shotgun (WGS) entry which is preliminary data.</text>
</comment>
<comment type="catalytic activity">
    <reaction evidence="3">
        <text>a butanoate ester + H2O = an aliphatic alcohol + butanoate + H(+)</text>
        <dbReference type="Rhea" id="RHEA:47348"/>
        <dbReference type="ChEBI" id="CHEBI:2571"/>
        <dbReference type="ChEBI" id="CHEBI:15377"/>
        <dbReference type="ChEBI" id="CHEBI:15378"/>
        <dbReference type="ChEBI" id="CHEBI:17968"/>
        <dbReference type="ChEBI" id="CHEBI:50477"/>
    </reaction>
    <physiologicalReaction direction="left-to-right" evidence="3">
        <dbReference type="Rhea" id="RHEA:47349"/>
    </physiologicalReaction>
</comment>
<dbReference type="InterPro" id="IPR041127">
    <property type="entry name" value="PET_hydrolase/cutinase-like"/>
</dbReference>
<evidence type="ECO:0000256" key="2">
    <source>
        <dbReference type="ARBA" id="ARBA00022764"/>
    </source>
</evidence>
<sequence length="278" mass="29247">MRPILGRRLLSLVAAVATALALLAVPAHAVPARAYAGPDWDKPGPYQVSSQSDSVTTFYYPSNIGSDSAKHAVIIWGNGTFAFPVIYDGLLEHWASHGFIVAAANTSFSNTGLEMRTGIDTLTKWNGQNGSPFKGKVDLGNVGAAGHSQGGAGAINATLDPRVKTTIPIQPGPLALPSYLHGPTLYLAGQYDVIVFPALVQAFYDNSGHVPAIYAELAGATHFTTIGDGGGFRGITTAWFALQLQGDERARGLFYGQNCGICSGSTWLNVKRNAKITG</sequence>